<evidence type="ECO:0000313" key="3">
    <source>
        <dbReference type="Proteomes" id="UP000034883"/>
    </source>
</evidence>
<dbReference type="Proteomes" id="UP000034883">
    <property type="component" value="Chromosome"/>
</dbReference>
<dbReference type="NCBIfam" id="TIGR04552">
    <property type="entry name" value="TIGR04552 family protein"/>
    <property type="match status" value="1"/>
</dbReference>
<evidence type="ECO:0000313" key="2">
    <source>
        <dbReference type="EMBL" id="AKF03353.1"/>
    </source>
</evidence>
<dbReference type="EMBL" id="CP011125">
    <property type="protein sequence ID" value="AKF03353.1"/>
    <property type="molecule type" value="Genomic_DNA"/>
</dbReference>
<evidence type="ECO:0000256" key="1">
    <source>
        <dbReference type="SAM" id="MobiDB-lite"/>
    </source>
</evidence>
<name>A0A0F6YG77_9BACT</name>
<dbReference type="KEGG" id="samy:DB32_000502"/>
<feature type="compositionally biased region" description="Basic and acidic residues" evidence="1">
    <location>
        <begin position="369"/>
        <end position="382"/>
    </location>
</feature>
<keyword evidence="3" id="KW-1185">Reference proteome</keyword>
<dbReference type="Gene3D" id="3.30.460.10">
    <property type="entry name" value="Beta Polymerase, domain 2"/>
    <property type="match status" value="1"/>
</dbReference>
<evidence type="ECO:0008006" key="4">
    <source>
        <dbReference type="Google" id="ProtNLM"/>
    </source>
</evidence>
<dbReference type="SUPFAM" id="SSF81301">
    <property type="entry name" value="Nucleotidyltransferase"/>
    <property type="match status" value="1"/>
</dbReference>
<dbReference type="InterPro" id="IPR043519">
    <property type="entry name" value="NT_sf"/>
</dbReference>
<dbReference type="InterPro" id="IPR030824">
    <property type="entry name" value="CHP04562"/>
</dbReference>
<proteinExistence type="predicted"/>
<dbReference type="RefSeq" id="WP_075097429.1">
    <property type="nucleotide sequence ID" value="NZ_CP011125.1"/>
</dbReference>
<dbReference type="STRING" id="927083.DB32_000502"/>
<accession>A0A0F6YG77</accession>
<sequence length="397" mass="44671">MSIPPPAPPSDFRWLSDLRLAELESIRLILRGASVIDWQRLELASEAQVREFLAVQEFDLDDPASRARTEAVKNAAIAYLRRNFDFPIPKPVAQMDAAELLLLASARGHRQLCACTILKVMHIIHHLEARELLYMLPISDQDVFHLVEQKVYRVIGGMLAAGLPILEFIGGRKNRDSLYSKLLSKKETHAAQIYDKLRFRIVTRSPDDIFPVLSHLTRYLFPFNYVVPGQTTNTMFDLRKYCASSPHLAGLARELQPLVGEPDDDGLLVDNQFTSSSYRVVHFVVDMPVRLPQEILDLAPPAAWALGRVVFAQAEFQVIDRETEHANEMGDASHDAYKDRQKAAVMRRLKLGNVRPMVAPVPAALPVKAPEKRPAATRERGSRPPSSAAPTPKRKRK</sequence>
<dbReference type="NCBIfam" id="TIGR04562">
    <property type="entry name" value="TIGR04552 family protein"/>
    <property type="match status" value="1"/>
</dbReference>
<dbReference type="OrthoDB" id="5496958at2"/>
<feature type="region of interest" description="Disordered" evidence="1">
    <location>
        <begin position="360"/>
        <end position="397"/>
    </location>
</feature>
<protein>
    <recommendedName>
        <fullName evidence="4">TIGR04552 family protein</fullName>
    </recommendedName>
</protein>
<organism evidence="2 3">
    <name type="scientific">Sandaracinus amylolyticus</name>
    <dbReference type="NCBI Taxonomy" id="927083"/>
    <lineage>
        <taxon>Bacteria</taxon>
        <taxon>Pseudomonadati</taxon>
        <taxon>Myxococcota</taxon>
        <taxon>Polyangia</taxon>
        <taxon>Polyangiales</taxon>
        <taxon>Sandaracinaceae</taxon>
        <taxon>Sandaracinus</taxon>
    </lineage>
</organism>
<dbReference type="AlphaFoldDB" id="A0A0F6YG77"/>
<gene>
    <name evidence="2" type="ORF">DB32_000502</name>
</gene>
<reference evidence="2 3" key="1">
    <citation type="submission" date="2015-03" db="EMBL/GenBank/DDBJ databases">
        <title>Genome assembly of Sandaracinus amylolyticus DSM 53668.</title>
        <authorList>
            <person name="Sharma G."/>
            <person name="Subramanian S."/>
        </authorList>
    </citation>
    <scope>NUCLEOTIDE SEQUENCE [LARGE SCALE GENOMIC DNA]</scope>
    <source>
        <strain evidence="2 3">DSM 53668</strain>
    </source>
</reference>